<dbReference type="Pfam" id="PF00144">
    <property type="entry name" value="Beta-lactamase"/>
    <property type="match status" value="1"/>
</dbReference>
<dbReference type="SUPFAM" id="SSF56601">
    <property type="entry name" value="beta-lactamase/transpeptidase-like"/>
    <property type="match status" value="1"/>
</dbReference>
<comment type="caution">
    <text evidence="2">The sequence shown here is derived from an EMBL/GenBank/DDBJ whole genome shotgun (WGS) entry which is preliminary data.</text>
</comment>
<dbReference type="AlphaFoldDB" id="M2YDH6"/>
<dbReference type="InterPro" id="IPR001466">
    <property type="entry name" value="Beta-lactam-related"/>
</dbReference>
<keyword evidence="3" id="KW-1185">Reference proteome</keyword>
<gene>
    <name evidence="2" type="ORF">H074_31442</name>
</gene>
<dbReference type="EMBL" id="AOHO01000074">
    <property type="protein sequence ID" value="EME52927.1"/>
    <property type="molecule type" value="Genomic_DNA"/>
</dbReference>
<proteinExistence type="predicted"/>
<dbReference type="PATRIC" id="fig|1284240.4.peg.6406"/>
<protein>
    <submittedName>
        <fullName evidence="2">Beta-lactamase</fullName>
    </submittedName>
</protein>
<reference evidence="2 3" key="1">
    <citation type="journal article" date="2013" name="Genome Announc.">
        <title>Draft Genome Sequence of Amycolatopsis decaplanina Strain DSM 44594T.</title>
        <authorList>
            <person name="Kaur N."/>
            <person name="Kumar S."/>
            <person name="Bala M."/>
            <person name="Raghava G.P."/>
            <person name="Mayilraj S."/>
        </authorList>
    </citation>
    <scope>NUCLEOTIDE SEQUENCE [LARGE SCALE GENOMIC DNA]</scope>
    <source>
        <strain evidence="2 3">DSM 44594</strain>
    </source>
</reference>
<name>M2YDH6_9PSEU</name>
<dbReference type="OrthoDB" id="262125at2"/>
<evidence type="ECO:0000313" key="2">
    <source>
        <dbReference type="EMBL" id="EME52927.1"/>
    </source>
</evidence>
<dbReference type="Gene3D" id="3.40.710.10">
    <property type="entry name" value="DD-peptidase/beta-lactamase superfamily"/>
    <property type="match status" value="1"/>
</dbReference>
<dbReference type="InterPro" id="IPR012338">
    <property type="entry name" value="Beta-lactam/transpept-like"/>
</dbReference>
<dbReference type="PANTHER" id="PTHR46825:SF9">
    <property type="entry name" value="BETA-LACTAMASE-RELATED DOMAIN-CONTAINING PROTEIN"/>
    <property type="match status" value="1"/>
</dbReference>
<dbReference type="InterPro" id="IPR050491">
    <property type="entry name" value="AmpC-like"/>
</dbReference>
<dbReference type="PANTHER" id="PTHR46825">
    <property type="entry name" value="D-ALANYL-D-ALANINE-CARBOXYPEPTIDASE/ENDOPEPTIDASE AMPH"/>
    <property type="match status" value="1"/>
</dbReference>
<dbReference type="Proteomes" id="UP000054226">
    <property type="component" value="Unassembled WGS sequence"/>
</dbReference>
<accession>M2YDH6</accession>
<feature type="domain" description="Beta-lactamase-related" evidence="1">
    <location>
        <begin position="9"/>
        <end position="325"/>
    </location>
</feature>
<evidence type="ECO:0000259" key="1">
    <source>
        <dbReference type="Pfam" id="PF00144"/>
    </source>
</evidence>
<sequence>MADSFPELQALLDETAGKAGVPGAAVGIHHGGQDTVLTTGSTSVEGGQAVDENTLFMIGSTTKTFTAALLMTLVEEGTLDLDTPVVDYLPELELADPAARERVTARHLLTHTGGFLGDRDIETGWGDDALAAAVRQFGELPQTFRPGSTFSYSNTGFLLAGHLAEVLTRTPYEDLVRTRILEPLAMNESFFLPWEVLLRPHAVGHTVTDGSPAVSRSLGINRAGNPAGGLWSSARDQLRWARFFLSGDTSGSRPVSDAGRTALIQPQRPAALAFEEVGLSWLRTRHGDTGLVRHGGNVSFLQVSEFVMIPEREFAVTVLTNSGGGGALGTAVLHWATEHIANLAPPAPRQVIDAPASRLADYTGRFETGDLAIDITLSGDVLQAQMVVPEDAGVAAPPPFEIAFVDDDVFARAADTRHRSGRFLRNEHGQVTLVEMGGRTAVRDTRPVV</sequence>
<organism evidence="2 3">
    <name type="scientific">Amycolatopsis decaplanina DSM 44594</name>
    <dbReference type="NCBI Taxonomy" id="1284240"/>
    <lineage>
        <taxon>Bacteria</taxon>
        <taxon>Bacillati</taxon>
        <taxon>Actinomycetota</taxon>
        <taxon>Actinomycetes</taxon>
        <taxon>Pseudonocardiales</taxon>
        <taxon>Pseudonocardiaceae</taxon>
        <taxon>Amycolatopsis</taxon>
    </lineage>
</organism>
<evidence type="ECO:0000313" key="3">
    <source>
        <dbReference type="Proteomes" id="UP000054226"/>
    </source>
</evidence>
<dbReference type="RefSeq" id="WP_007034089.1">
    <property type="nucleotide sequence ID" value="NZ_AOHO01000074.1"/>
</dbReference>